<sequence length="696" mass="75610">MSTIITNAFSRYWQECLATQVPVVLDEFVLAKVPSLDPEAPINPDSGLPPAGQIVHRHAVDQRGRINNDAVAYTIVMDTTIGDFSFNAMYLINKATGVVGMIVHKGLETKLKTNEATGQTGNSLVKSMLMEYDRASEATATHVDASTWQIDYAARLRGMDDDLRLQALQFFGPATFYGDGFNLVNASGVYKIQPGVAYVGGLRAELNEVKKVTPGAKPVGLWLDIYRAGSLLDAWVNHFSLTLSVPELTDYLDANGHQHHVAKVAIVNANGSVTDVRRKRTIELTGDVTGKGILEDAQGVTIAVEIKDGSHRHKWNELDQVPATASRWPSYSEVTNKPDLAAANHTHRGSLLNPINLAKEDLNTIVTPGVYAQNANANTSAALNYPENNAGTLTVTVAAGPQQRYHVYNSSRVYTRAQYSTGAFTSWARDYNTLNKPSADDVGLGKLANIAPSYDPSANTYALRDSSGDLLVRTLRTNLVDEQRMVGAVAFRVDYGNDSYLRYCSSQAAFRQWLNQGVTGWEVAWRLGISDPNYAMTEYHIPGKWAVMTYLATDGAFRIASSNGQGGSVFTRMTIDTGGNATFAGTVNDGSGRCYSPGNQPHYTHNHTAAQGNQDIVASGWGQVGTYMMAAVIPGHAAAMNPSATIAGSSLRPANASEWGQNRDWALPGTWKCLGFVTDNSDDRWDDRTTLWIRVA</sequence>
<evidence type="ECO:0000313" key="2">
    <source>
        <dbReference type="EMBL" id="EHI50111.1"/>
    </source>
</evidence>
<evidence type="ECO:0000313" key="3">
    <source>
        <dbReference type="Proteomes" id="UP000006428"/>
    </source>
</evidence>
<gene>
    <name evidence="2" type="ORF">IYQ_23395</name>
</gene>
<keyword evidence="3" id="KW-1185">Reference proteome</keyword>
<dbReference type="RefSeq" id="WP_005321910.1">
    <property type="nucleotide sequence ID" value="NZ_AGVO01000128.1"/>
</dbReference>
<evidence type="ECO:0000259" key="1">
    <source>
        <dbReference type="Pfam" id="PF12571"/>
    </source>
</evidence>
<feature type="domain" description="Phage tail fibre protein N-terminal" evidence="1">
    <location>
        <begin position="3"/>
        <end position="159"/>
    </location>
</feature>
<dbReference type="Pfam" id="PF12571">
    <property type="entry name" value="Phage_tail_fib"/>
    <property type="match status" value="1"/>
</dbReference>
<reference evidence="2 3" key="1">
    <citation type="journal article" date="2012" name="Front. Microbiol.">
        <title>Draft Genome Sequence of the Virulent Strain 01-B526 of the Fish Pathogen Aeromonas salmonicida.</title>
        <authorList>
            <person name="Charette S.J."/>
            <person name="Brochu F."/>
            <person name="Boyle B."/>
            <person name="Filion G."/>
            <person name="Tanaka K.H."/>
            <person name="Derome N."/>
        </authorList>
    </citation>
    <scope>NUCLEOTIDE SEQUENCE [LARGE SCALE GENOMIC DNA]</scope>
    <source>
        <strain evidence="2 3">01-B526</strain>
    </source>
</reference>
<dbReference type="InterPro" id="IPR022225">
    <property type="entry name" value="Phage_tail_fibre_N"/>
</dbReference>
<dbReference type="CDD" id="cd19958">
    <property type="entry name" value="pyocin_knob"/>
    <property type="match status" value="1"/>
</dbReference>
<organism evidence="2 3">
    <name type="scientific">Aeromonas salmonicida subsp. salmonicida 01-B526</name>
    <dbReference type="NCBI Taxonomy" id="1076135"/>
    <lineage>
        <taxon>Bacteria</taxon>
        <taxon>Pseudomonadati</taxon>
        <taxon>Pseudomonadota</taxon>
        <taxon>Gammaproteobacteria</taxon>
        <taxon>Aeromonadales</taxon>
        <taxon>Aeromonadaceae</taxon>
        <taxon>Aeromonas</taxon>
    </lineage>
</organism>
<proteinExistence type="predicted"/>
<protein>
    <submittedName>
        <fullName evidence="2">Phage tail fiber-like protein</fullName>
    </submittedName>
</protein>
<name>A0ABP2MTN6_AERSS</name>
<accession>A0ABP2MTN6</accession>
<dbReference type="EMBL" id="AGVO01000128">
    <property type="protein sequence ID" value="EHI50111.1"/>
    <property type="molecule type" value="Genomic_DNA"/>
</dbReference>
<comment type="caution">
    <text evidence="2">The sequence shown here is derived from an EMBL/GenBank/DDBJ whole genome shotgun (WGS) entry which is preliminary data.</text>
</comment>
<dbReference type="Proteomes" id="UP000006428">
    <property type="component" value="Unassembled WGS sequence"/>
</dbReference>